<dbReference type="Pfam" id="PF00520">
    <property type="entry name" value="Ion_trans"/>
    <property type="match status" value="1"/>
</dbReference>
<feature type="domain" description="Ion transport" evidence="11">
    <location>
        <begin position="882"/>
        <end position="1128"/>
    </location>
</feature>
<evidence type="ECO:0000256" key="3">
    <source>
        <dbReference type="ARBA" id="ARBA00022692"/>
    </source>
</evidence>
<dbReference type="Pfam" id="PF18139">
    <property type="entry name" value="LSDAT_euk"/>
    <property type="match status" value="2"/>
</dbReference>
<keyword evidence="2" id="KW-0813">Transport</keyword>
<evidence type="ECO:0000256" key="1">
    <source>
        <dbReference type="ARBA" id="ARBA00004141"/>
    </source>
</evidence>
<dbReference type="Proteomes" id="UP001515480">
    <property type="component" value="Unassembled WGS sequence"/>
</dbReference>
<evidence type="ECO:0000259" key="13">
    <source>
        <dbReference type="Pfam" id="PF25508"/>
    </source>
</evidence>
<keyword evidence="8" id="KW-0175">Coiled coil</keyword>
<organism evidence="14 15">
    <name type="scientific">Prymnesium parvum</name>
    <name type="common">Toxic golden alga</name>
    <dbReference type="NCBI Taxonomy" id="97485"/>
    <lineage>
        <taxon>Eukaryota</taxon>
        <taxon>Haptista</taxon>
        <taxon>Haptophyta</taxon>
        <taxon>Prymnesiophyceae</taxon>
        <taxon>Prymnesiales</taxon>
        <taxon>Prymnesiaceae</taxon>
        <taxon>Prymnesium</taxon>
    </lineage>
</organism>
<dbReference type="GO" id="GO:0030001">
    <property type="term" value="P:metal ion transport"/>
    <property type="evidence" value="ECO:0007669"/>
    <property type="project" value="TreeGrafter"/>
</dbReference>
<evidence type="ECO:0000256" key="10">
    <source>
        <dbReference type="SAM" id="Phobius"/>
    </source>
</evidence>
<dbReference type="PANTHER" id="PTHR13800">
    <property type="entry name" value="TRANSIENT RECEPTOR POTENTIAL CATION CHANNEL, SUBFAMILY M, MEMBER 6"/>
    <property type="match status" value="1"/>
</dbReference>
<evidence type="ECO:0000313" key="14">
    <source>
        <dbReference type="EMBL" id="KAL1507768.1"/>
    </source>
</evidence>
<feature type="domain" description="TRPM-like" evidence="13">
    <location>
        <begin position="618"/>
        <end position="696"/>
    </location>
</feature>
<feature type="compositionally biased region" description="Low complexity" evidence="9">
    <location>
        <begin position="1317"/>
        <end position="1326"/>
    </location>
</feature>
<evidence type="ECO:0000313" key="15">
    <source>
        <dbReference type="Proteomes" id="UP001515480"/>
    </source>
</evidence>
<keyword evidence="3 10" id="KW-0812">Transmembrane</keyword>
<dbReference type="InterPro" id="IPR041491">
    <property type="entry name" value="TRPM_SLOG"/>
</dbReference>
<evidence type="ECO:0000256" key="8">
    <source>
        <dbReference type="SAM" id="Coils"/>
    </source>
</evidence>
<keyword evidence="15" id="KW-1185">Reference proteome</keyword>
<dbReference type="GO" id="GO:0005886">
    <property type="term" value="C:plasma membrane"/>
    <property type="evidence" value="ECO:0007669"/>
    <property type="project" value="TreeGrafter"/>
</dbReference>
<feature type="region of interest" description="Disordered" evidence="9">
    <location>
        <begin position="1276"/>
        <end position="1326"/>
    </location>
</feature>
<dbReference type="PANTHER" id="PTHR13800:SF12">
    <property type="entry name" value="TRANSIENT RECEPTOR POTENTIAL CATION CHANNEL SUBFAMILY M MEMBER-LIKE 2"/>
    <property type="match status" value="1"/>
</dbReference>
<evidence type="ECO:0000256" key="7">
    <source>
        <dbReference type="ARBA" id="ARBA00023303"/>
    </source>
</evidence>
<feature type="domain" description="TRPM SLOG" evidence="12">
    <location>
        <begin position="51"/>
        <end position="161"/>
    </location>
</feature>
<dbReference type="InterPro" id="IPR050927">
    <property type="entry name" value="TRPM"/>
</dbReference>
<feature type="domain" description="TRPM SLOG" evidence="12">
    <location>
        <begin position="251"/>
        <end position="373"/>
    </location>
</feature>
<evidence type="ECO:0000256" key="2">
    <source>
        <dbReference type="ARBA" id="ARBA00022448"/>
    </source>
</evidence>
<feature type="compositionally biased region" description="Low complexity" evidence="9">
    <location>
        <begin position="1277"/>
        <end position="1291"/>
    </location>
</feature>
<comment type="subcellular location">
    <subcellularLocation>
        <location evidence="1">Membrane</location>
        <topology evidence="1">Multi-pass membrane protein</topology>
    </subcellularLocation>
</comment>
<evidence type="ECO:0000259" key="11">
    <source>
        <dbReference type="Pfam" id="PF00520"/>
    </source>
</evidence>
<dbReference type="InterPro" id="IPR005821">
    <property type="entry name" value="Ion_trans_dom"/>
</dbReference>
<keyword evidence="5" id="KW-0406">Ion transport</keyword>
<feature type="transmembrane region" description="Helical" evidence="10">
    <location>
        <begin position="1097"/>
        <end position="1115"/>
    </location>
</feature>
<dbReference type="Pfam" id="PF25508">
    <property type="entry name" value="TRPM2"/>
    <property type="match status" value="1"/>
</dbReference>
<comment type="caution">
    <text evidence="14">The sequence shown here is derived from an EMBL/GenBank/DDBJ whole genome shotgun (WGS) entry which is preliminary data.</text>
</comment>
<proteinExistence type="predicted"/>
<keyword evidence="4 10" id="KW-1133">Transmembrane helix</keyword>
<evidence type="ECO:0000256" key="4">
    <source>
        <dbReference type="ARBA" id="ARBA00022989"/>
    </source>
</evidence>
<accession>A0AB34IXU8</accession>
<evidence type="ECO:0008006" key="16">
    <source>
        <dbReference type="Google" id="ProtNLM"/>
    </source>
</evidence>
<reference evidence="14 15" key="1">
    <citation type="journal article" date="2024" name="Science">
        <title>Giant polyketide synthase enzymes in the biosynthesis of giant marine polyether toxins.</title>
        <authorList>
            <person name="Fallon T.R."/>
            <person name="Shende V.V."/>
            <person name="Wierzbicki I.H."/>
            <person name="Pendleton A.L."/>
            <person name="Watervoot N.F."/>
            <person name="Auber R.P."/>
            <person name="Gonzalez D.J."/>
            <person name="Wisecaver J.H."/>
            <person name="Moore B.S."/>
        </authorList>
    </citation>
    <scope>NUCLEOTIDE SEQUENCE [LARGE SCALE GENOMIC DNA]</scope>
    <source>
        <strain evidence="14 15">12B1</strain>
    </source>
</reference>
<evidence type="ECO:0000256" key="9">
    <source>
        <dbReference type="SAM" id="MobiDB-lite"/>
    </source>
</evidence>
<feature type="transmembrane region" description="Helical" evidence="10">
    <location>
        <begin position="1028"/>
        <end position="1048"/>
    </location>
</feature>
<keyword evidence="6 10" id="KW-0472">Membrane</keyword>
<evidence type="ECO:0000259" key="12">
    <source>
        <dbReference type="Pfam" id="PF18139"/>
    </source>
</evidence>
<feature type="region of interest" description="Disordered" evidence="9">
    <location>
        <begin position="167"/>
        <end position="204"/>
    </location>
</feature>
<dbReference type="InterPro" id="IPR057366">
    <property type="entry name" value="TRPM-like"/>
</dbReference>
<name>A0AB34IXU8_PRYPA</name>
<feature type="coiled-coil region" evidence="8">
    <location>
        <begin position="1230"/>
        <end position="1261"/>
    </location>
</feature>
<protein>
    <recommendedName>
        <fullName evidence="16">Ion transport domain-containing protein</fullName>
    </recommendedName>
</protein>
<feature type="compositionally biased region" description="Basic and acidic residues" evidence="9">
    <location>
        <begin position="185"/>
        <end position="199"/>
    </location>
</feature>
<keyword evidence="7" id="KW-0407">Ion channel</keyword>
<dbReference type="GO" id="GO:0005261">
    <property type="term" value="F:monoatomic cation channel activity"/>
    <property type="evidence" value="ECO:0007669"/>
    <property type="project" value="TreeGrafter"/>
</dbReference>
<evidence type="ECO:0000256" key="5">
    <source>
        <dbReference type="ARBA" id="ARBA00023065"/>
    </source>
</evidence>
<gene>
    <name evidence="14" type="ORF">AB1Y20_007378</name>
</gene>
<dbReference type="EMBL" id="JBGBPQ010000017">
    <property type="protein sequence ID" value="KAL1507768.1"/>
    <property type="molecule type" value="Genomic_DNA"/>
</dbReference>
<sequence>MDESSARSARRRRLFAQAFGRHKPAARGKHAAGHPEFDEGRIRFPGSRRLARWLRWTGSDDPQELLHVLMKSWQLPPPSSLVSVIGTVDLGDGEHTMHKELLLRRGLRRVLEKTQGWLITSGTRDGLGALVGSAVHGTTLPCIAILPWDAAAEHEYLQSKGVYNYGSKGDEQLQNRPAQLTGSRGGEEMSRHSRRRDASTPEVVHAPLRSESSVSMRRWHSTRSLTRRKSETNIARWKEAVAHVRNARGISQHRLEHNHTHFLFVDHGVLVTNASSADLAWYELKTRRQLEQAVCSTDLAGDGVMTPMLTMLVGGDMATLQLAANRLESGMPVLVLPDTGGIASELWTWALHHESPIDHVEDSQKAQLIQKVLHYADEKNGDMPRLSFLELNVDDIDAENVVDLTLTQAILNKCNDGIEQVMLSVAWGDLGILEEVLEKTAAHSTMGMSMALQLALLRSDARMVETLIDFNASPRFFDLERFFTQDRNVLNLKGSTADCWVPRNTAWKKSTEGSSPMGGQQHKKDRQAVLFTDDADASTSSRLFSRKGDCNARSISRKGSSSSWSDSLRPSEIKEKVRESRFINKWRGAAESLAKYSGPWNILGDWADGYKYHLEVRRSNSILEPNWTDMMLWAVLTGEKNLVRICWSRSNDPLRASVLASQLLRKLSSLPHLRADQWSLRQQADLLEDDALSLLDAIPEPARAMPLIAMVPCITSGQPLWQQSILDTAAHDEGVLFACMRFVAHRHSQQLLEAFFSGDFPTSRARIPPHSSLLKIIFQAIFFFLPGTFCEVMPSSGVLREEMTGKHVVYPALDEDISLSNEDDDEASDLDEEELDAFRVGEHENTLQDLIEDIRSQRWFFFFVVPKVKFVMYLTCHLCQLMLLSVVVFASQEEITGTLSPRIHYSEVAYWMWSFLFFAAELKEFKDFGVDGITQYFRSTWNKIDLSTVALVTASMVLRLKCSDVDISIGATSDQSGVCRTLEVWSRNTYSIVLSLLCFKILSYGTYFESVGVYIIILGEVARRDVSVVFSIILVVSSGVGLTFTLLMSRYNQTIEPTTGFSRPIFTPLWSLVGYFNEMDIPAQVGNEEPTRITMPTVLLFYLVAVIVLINLLIASMTETYQKVKESAELYWLFERSQLIHEFKRKGALPPPLNIFTLLLYDAPLALRSLLLRCGSHVKAAHHGDKPGSVLTTVRDGFAMVPGPTQMRRFVRRMQLARKRSATKSVINQRQTLEFQVNALSRQLEEMMNQQQEQFDQLAATVHSYWLDQSNVRRQSCDSTLSSSKSSCSASGDNEDREANHEPQHKSTSSRSRRTSSRCAKAASSSSSTQRMVPGCLAMSAAAAAAAMPPAAEMPRASPVASAGPTVGFGDVVKCASSAAAKKAPRAQFTPDEEDFAC</sequence>
<evidence type="ECO:0000256" key="6">
    <source>
        <dbReference type="ARBA" id="ARBA00023136"/>
    </source>
</evidence>